<keyword evidence="10" id="KW-0012">Acyltransferase</keyword>
<organism evidence="13 14">
    <name type="scientific">Nematocida parisii (strain ERTm3)</name>
    <name type="common">Nematode killer fungus</name>
    <dbReference type="NCBI Taxonomy" id="935791"/>
    <lineage>
        <taxon>Eukaryota</taxon>
        <taxon>Fungi</taxon>
        <taxon>Fungi incertae sedis</taxon>
        <taxon>Microsporidia</taxon>
        <taxon>Nematocida</taxon>
    </lineage>
</organism>
<evidence type="ECO:0000313" key="14">
    <source>
        <dbReference type="Proteomes" id="UP000002872"/>
    </source>
</evidence>
<dbReference type="InterPro" id="IPR004299">
    <property type="entry name" value="MBOAT_fam"/>
</dbReference>
<keyword evidence="9 12" id="KW-0472">Membrane</keyword>
<evidence type="ECO:0000256" key="3">
    <source>
        <dbReference type="ARBA" id="ARBA00009010"/>
    </source>
</evidence>
<proteinExistence type="inferred from homology"/>
<dbReference type="STRING" id="935791.I3EGU8"/>
<evidence type="ECO:0000256" key="11">
    <source>
        <dbReference type="ARBA" id="ARBA00023568"/>
    </source>
</evidence>
<comment type="subcellular location">
    <subcellularLocation>
        <location evidence="1">Endoplasmic reticulum membrane</location>
        <topology evidence="1">Multi-pass membrane protein</topology>
    </subcellularLocation>
</comment>
<sequence>MERVHSKCAHSKHTGILTKAEIGYGGWAWLIISLCLINYQICMNGRMYELFSLLVTESLQCLKQYTILFFLLVNVVRWAIIYFASEQLSSSIVYGTISFCIAMESILGFSGVSGYIGVILRYLSLTQLMKGISYILVRREVAILGIDDQTIEKPKEEVSLLKFIILPTLCYQREYPVLPNISRYNVLVYILLLPPSALLTYYSLRVKCYSFGLKFWDEPSLDTYINIFLWSNLGWASGFIFVFIGIFGLLGELTRFGDQSFFEAWWNASVSTYWRKWNSQVHKWIKRHVHRALIKRNITTRSSRIIIFIVSGIVHEYIIGDVLNYRGIGFITMASQVPLDTFIKFGMQWVKLNQEFAATVAFNVIGAPCLVLVSVMPKDFFKDAIKS</sequence>
<dbReference type="Proteomes" id="UP000002872">
    <property type="component" value="Unassembled WGS sequence"/>
</dbReference>
<evidence type="ECO:0000313" key="13">
    <source>
        <dbReference type="EMBL" id="EIJ88445.1"/>
    </source>
</evidence>
<dbReference type="HOGENOM" id="CLU_713887_0_0_1"/>
<dbReference type="OrthoDB" id="10039049at2759"/>
<feature type="transmembrane region" description="Helical" evidence="12">
    <location>
        <begin position="224"/>
        <end position="250"/>
    </location>
</feature>
<feature type="transmembrane region" description="Helical" evidence="12">
    <location>
        <begin position="186"/>
        <end position="204"/>
    </location>
</feature>
<dbReference type="PANTHER" id="PTHR10408">
    <property type="entry name" value="STEROL O-ACYLTRANSFERASE"/>
    <property type="match status" value="1"/>
</dbReference>
<keyword evidence="5" id="KW-0808">Transferase</keyword>
<evidence type="ECO:0000256" key="7">
    <source>
        <dbReference type="ARBA" id="ARBA00022824"/>
    </source>
</evidence>
<dbReference type="Pfam" id="PF03062">
    <property type="entry name" value="MBOAT"/>
    <property type="match status" value="1"/>
</dbReference>
<keyword evidence="8 12" id="KW-1133">Transmembrane helix</keyword>
<dbReference type="AlphaFoldDB" id="I3EGU8"/>
<feature type="transmembrane region" description="Helical" evidence="12">
    <location>
        <begin position="356"/>
        <end position="376"/>
    </location>
</feature>
<feature type="transmembrane region" description="Helical" evidence="12">
    <location>
        <begin position="65"/>
        <end position="85"/>
    </location>
</feature>
<dbReference type="GO" id="GO:0004144">
    <property type="term" value="F:diacylglycerol O-acyltransferase activity"/>
    <property type="evidence" value="ECO:0007669"/>
    <property type="project" value="UniProtKB-EC"/>
</dbReference>
<dbReference type="EMBL" id="GL870878">
    <property type="protein sequence ID" value="EIJ88445.1"/>
    <property type="molecule type" value="Genomic_DNA"/>
</dbReference>
<keyword evidence="6 12" id="KW-0812">Transmembrane</keyword>
<dbReference type="InterPro" id="IPR014371">
    <property type="entry name" value="Oat_ACAT_DAG_ARE"/>
</dbReference>
<dbReference type="GO" id="GO:0005789">
    <property type="term" value="C:endoplasmic reticulum membrane"/>
    <property type="evidence" value="ECO:0007669"/>
    <property type="project" value="UniProtKB-SubCell"/>
</dbReference>
<comment type="function">
    <text evidence="11">Sterol O-acyltransferase that catalyzes the formation of stery esters.</text>
</comment>
<dbReference type="EC" id="2.3.1.20" evidence="4"/>
<feature type="transmembrane region" description="Helical" evidence="12">
    <location>
        <begin position="91"/>
        <end position="120"/>
    </location>
</feature>
<evidence type="ECO:0000256" key="5">
    <source>
        <dbReference type="ARBA" id="ARBA00022679"/>
    </source>
</evidence>
<dbReference type="OMA" id="HEYIIGD"/>
<evidence type="ECO:0000256" key="12">
    <source>
        <dbReference type="SAM" id="Phobius"/>
    </source>
</evidence>
<reference evidence="13" key="1">
    <citation type="submission" date="2011-01" db="EMBL/GenBank/DDBJ databases">
        <title>The Genome Sequence of Nematocida parisii strain ERTm3.</title>
        <authorList>
            <consortium name="The Broad Institute Genome Sequencing Platform"/>
            <consortium name="The Broad Institute Genome Sequencing Center for Infectious Disease"/>
            <person name="Cuomo C."/>
            <person name="Troemel E."/>
            <person name="Young S.K."/>
            <person name="Zeng Q."/>
            <person name="Gargeya S."/>
            <person name="Fitzgerald M."/>
            <person name="Haas B."/>
            <person name="Abouelleil A."/>
            <person name="Alvarado L."/>
            <person name="Arachchi H.M."/>
            <person name="Berlin A."/>
            <person name="Chapman S.B."/>
            <person name="Gearin G."/>
            <person name="Goldberg J."/>
            <person name="Griggs A."/>
            <person name="Gujja S."/>
            <person name="Hansen M."/>
            <person name="Heiman D."/>
            <person name="Howarth C."/>
            <person name="Larimer J."/>
            <person name="Lui A."/>
            <person name="MacDonald P.J.P."/>
            <person name="McCowen C."/>
            <person name="Montmayeur A."/>
            <person name="Murphy C."/>
            <person name="Neiman D."/>
            <person name="Pearson M."/>
            <person name="Priest M."/>
            <person name="Roberts A."/>
            <person name="Saif S."/>
            <person name="Shea T."/>
            <person name="Sisk P."/>
            <person name="Stolte C."/>
            <person name="Sykes S."/>
            <person name="Wortman J."/>
            <person name="Nusbaum C."/>
            <person name="Birren B."/>
        </authorList>
    </citation>
    <scope>NUCLEOTIDE SEQUENCE</scope>
    <source>
        <strain evidence="13">ERTm3</strain>
    </source>
</reference>
<evidence type="ECO:0000256" key="4">
    <source>
        <dbReference type="ARBA" id="ARBA00013244"/>
    </source>
</evidence>
<evidence type="ECO:0000256" key="1">
    <source>
        <dbReference type="ARBA" id="ARBA00004477"/>
    </source>
</evidence>
<dbReference type="InParanoid" id="I3EGU8"/>
<evidence type="ECO:0000256" key="9">
    <source>
        <dbReference type="ARBA" id="ARBA00023136"/>
    </source>
</evidence>
<dbReference type="VEuPathDB" id="MicrosporidiaDB:NEQG_01135"/>
<dbReference type="PANTHER" id="PTHR10408:SF7">
    <property type="entry name" value="DIACYLGLYCEROL O-ACYLTRANSFERASE 1"/>
    <property type="match status" value="1"/>
</dbReference>
<comment type="pathway">
    <text evidence="2">Lipid metabolism.</text>
</comment>
<accession>I3EGU8</accession>
<evidence type="ECO:0000256" key="6">
    <source>
        <dbReference type="ARBA" id="ARBA00022692"/>
    </source>
</evidence>
<gene>
    <name evidence="13" type="ORF">NEQG_01135</name>
</gene>
<evidence type="ECO:0000256" key="10">
    <source>
        <dbReference type="ARBA" id="ARBA00023315"/>
    </source>
</evidence>
<keyword evidence="7" id="KW-0256">Endoplasmic reticulum</keyword>
<protein>
    <recommendedName>
        <fullName evidence="4">diacylglycerol O-acyltransferase</fullName>
        <ecNumber evidence="4">2.3.1.20</ecNumber>
    </recommendedName>
</protein>
<evidence type="ECO:0000256" key="2">
    <source>
        <dbReference type="ARBA" id="ARBA00005189"/>
    </source>
</evidence>
<feature type="transmembrane region" description="Helical" evidence="12">
    <location>
        <begin position="26"/>
        <end position="44"/>
    </location>
</feature>
<evidence type="ECO:0000256" key="8">
    <source>
        <dbReference type="ARBA" id="ARBA00022989"/>
    </source>
</evidence>
<dbReference type="GO" id="GO:0019432">
    <property type="term" value="P:triglyceride biosynthetic process"/>
    <property type="evidence" value="ECO:0007669"/>
    <property type="project" value="TreeGrafter"/>
</dbReference>
<keyword evidence="14" id="KW-1185">Reference proteome</keyword>
<name>I3EGU8_NEMP3</name>
<comment type="similarity">
    <text evidence="3">Belongs to the membrane-bound acyltransferase family. Sterol o-acyltransferase subfamily.</text>
</comment>